<protein>
    <submittedName>
        <fullName evidence="2">Uncharacterized protein</fullName>
    </submittedName>
</protein>
<evidence type="ECO:0000313" key="2">
    <source>
        <dbReference type="EMBL" id="KDO32157.1"/>
    </source>
</evidence>
<dbReference type="VEuPathDB" id="FungiDB:SPRG_03374"/>
<evidence type="ECO:0000256" key="1">
    <source>
        <dbReference type="SAM" id="MobiDB-lite"/>
    </source>
</evidence>
<keyword evidence="3" id="KW-1185">Reference proteome</keyword>
<organism evidence="2 3">
    <name type="scientific">Saprolegnia parasitica (strain CBS 223.65)</name>
    <dbReference type="NCBI Taxonomy" id="695850"/>
    <lineage>
        <taxon>Eukaryota</taxon>
        <taxon>Sar</taxon>
        <taxon>Stramenopiles</taxon>
        <taxon>Oomycota</taxon>
        <taxon>Saprolegniomycetes</taxon>
        <taxon>Saprolegniales</taxon>
        <taxon>Saprolegniaceae</taxon>
        <taxon>Saprolegnia</taxon>
    </lineage>
</organism>
<dbReference type="EMBL" id="KK583196">
    <property type="protein sequence ID" value="KDO32157.1"/>
    <property type="molecule type" value="Genomic_DNA"/>
</dbReference>
<dbReference type="GeneID" id="24125887"/>
<dbReference type="KEGG" id="spar:SPRG_03374"/>
<sequence length="103" mass="11009">DVNCTISSRLSLLCTDREGRAEDERARAPESPCLIPDGMSRTSDCESSILNPKISASAQTCAIERRACEGPPQNDSCGPLCRGPRPARVGHGHRCVVDAAQKC</sequence>
<evidence type="ECO:0000313" key="3">
    <source>
        <dbReference type="Proteomes" id="UP000030745"/>
    </source>
</evidence>
<feature type="compositionally biased region" description="Basic and acidic residues" evidence="1">
    <location>
        <begin position="19"/>
        <end position="28"/>
    </location>
</feature>
<feature type="region of interest" description="Disordered" evidence="1">
    <location>
        <begin position="19"/>
        <end position="39"/>
    </location>
</feature>
<dbReference type="AlphaFoldDB" id="A0A067CZE4"/>
<dbReference type="Proteomes" id="UP000030745">
    <property type="component" value="Unassembled WGS sequence"/>
</dbReference>
<accession>A0A067CZE4</accession>
<gene>
    <name evidence="2" type="ORF">SPRG_03374</name>
</gene>
<dbReference type="RefSeq" id="XP_012197341.1">
    <property type="nucleotide sequence ID" value="XM_012341951.1"/>
</dbReference>
<reference evidence="2 3" key="1">
    <citation type="journal article" date="2013" name="PLoS Genet.">
        <title>Distinctive expansion of potential virulence genes in the genome of the oomycete fish pathogen Saprolegnia parasitica.</title>
        <authorList>
            <person name="Jiang R.H."/>
            <person name="de Bruijn I."/>
            <person name="Haas B.J."/>
            <person name="Belmonte R."/>
            <person name="Lobach L."/>
            <person name="Christie J."/>
            <person name="van den Ackerveken G."/>
            <person name="Bottin A."/>
            <person name="Bulone V."/>
            <person name="Diaz-Moreno S.M."/>
            <person name="Dumas B."/>
            <person name="Fan L."/>
            <person name="Gaulin E."/>
            <person name="Govers F."/>
            <person name="Grenville-Briggs L.J."/>
            <person name="Horner N.R."/>
            <person name="Levin J.Z."/>
            <person name="Mammella M."/>
            <person name="Meijer H.J."/>
            <person name="Morris P."/>
            <person name="Nusbaum C."/>
            <person name="Oome S."/>
            <person name="Phillips A.J."/>
            <person name="van Rooyen D."/>
            <person name="Rzeszutek E."/>
            <person name="Saraiva M."/>
            <person name="Secombes C.J."/>
            <person name="Seidl M.F."/>
            <person name="Snel B."/>
            <person name="Stassen J.H."/>
            <person name="Sykes S."/>
            <person name="Tripathy S."/>
            <person name="van den Berg H."/>
            <person name="Vega-Arreguin J.C."/>
            <person name="Wawra S."/>
            <person name="Young S.K."/>
            <person name="Zeng Q."/>
            <person name="Dieguez-Uribeondo J."/>
            <person name="Russ C."/>
            <person name="Tyler B.M."/>
            <person name="van West P."/>
        </authorList>
    </citation>
    <scope>NUCLEOTIDE SEQUENCE [LARGE SCALE GENOMIC DNA]</scope>
    <source>
        <strain evidence="2 3">CBS 223.65</strain>
    </source>
</reference>
<feature type="non-terminal residue" evidence="2">
    <location>
        <position position="1"/>
    </location>
</feature>
<name>A0A067CZE4_SAPPC</name>
<proteinExistence type="predicted"/>